<dbReference type="EMBL" id="MU253973">
    <property type="protein sequence ID" value="KAG9243488.1"/>
    <property type="molecule type" value="Genomic_DNA"/>
</dbReference>
<evidence type="ECO:0000256" key="1">
    <source>
        <dbReference type="SAM" id="MobiDB-lite"/>
    </source>
</evidence>
<protein>
    <submittedName>
        <fullName evidence="2">Uncharacterized protein</fullName>
    </submittedName>
</protein>
<sequence>MIRLPASVISLGPRDLQDYEARRRERHKTKITIPAQDFERASKSSRTFALLALLQVTNTQGSEKEHASKRKARRQEVSETPTRKEHEDLQKSVSLAHNGDATEEGEDSFGELSPVVCNQIAETPENPALDARDTSPSKEDFHFGGFIESPSPRFTDSNSQSSSPFTDNFRQGLILPPEHRGRLLPRSPLIHSYNASPSPELRNTTSLTPQVMSRVTTDNSPGVLFAYPARRPRNFRHQTNSFSLESDEHIDVDDTQHQELDGTLLRPASASRLPAPFSGTSRSSSRVDSLPTYHSLPQLPSDTPFASPAGPLSSPFQETAASNNTPRMSPSRVIQRATRAARMITALMTESRALDDSTFSARPFIPSRQSRMPQLFIQGDFRTPQPSRFTSDDMPHTPRSYRVYNDRLPAFMQPQTPEQLPEARHRSRYHPSYTAPVRSVRQRLRSWSIPFTDGASEPYASPEPRILFHASTTPTRRGGRYGIDSGLTSEGFEGLYGGLENSSGV</sequence>
<accession>A0A9P7Z0T1</accession>
<evidence type="ECO:0000313" key="3">
    <source>
        <dbReference type="Proteomes" id="UP000887226"/>
    </source>
</evidence>
<feature type="region of interest" description="Disordered" evidence="1">
    <location>
        <begin position="59"/>
        <end position="111"/>
    </location>
</feature>
<reference evidence="2" key="1">
    <citation type="journal article" date="2021" name="IMA Fungus">
        <title>Genomic characterization of three marine fungi, including Emericellopsis atlantica sp. nov. with signatures of a generalist lifestyle and marine biomass degradation.</title>
        <authorList>
            <person name="Hagestad O.C."/>
            <person name="Hou L."/>
            <person name="Andersen J.H."/>
            <person name="Hansen E.H."/>
            <person name="Altermark B."/>
            <person name="Li C."/>
            <person name="Kuhnert E."/>
            <person name="Cox R.J."/>
            <person name="Crous P.W."/>
            <person name="Spatafora J.W."/>
            <person name="Lail K."/>
            <person name="Amirebrahimi M."/>
            <person name="Lipzen A."/>
            <person name="Pangilinan J."/>
            <person name="Andreopoulos W."/>
            <person name="Hayes R.D."/>
            <person name="Ng V."/>
            <person name="Grigoriev I.V."/>
            <person name="Jackson S.A."/>
            <person name="Sutton T.D.S."/>
            <person name="Dobson A.D.W."/>
            <person name="Rama T."/>
        </authorList>
    </citation>
    <scope>NUCLEOTIDE SEQUENCE</scope>
    <source>
        <strain evidence="2">TRa3180A</strain>
    </source>
</reference>
<comment type="caution">
    <text evidence="2">The sequence shown here is derived from an EMBL/GenBank/DDBJ whole genome shotgun (WGS) entry which is preliminary data.</text>
</comment>
<gene>
    <name evidence="2" type="ORF">BJ878DRAFT_481067</name>
</gene>
<dbReference type="OrthoDB" id="3437607at2759"/>
<feature type="compositionally biased region" description="Basic and acidic residues" evidence="1">
    <location>
        <begin position="74"/>
        <end position="90"/>
    </location>
</feature>
<dbReference type="AlphaFoldDB" id="A0A9P7Z0T1"/>
<keyword evidence="3" id="KW-1185">Reference proteome</keyword>
<name>A0A9P7Z0T1_9HELO</name>
<evidence type="ECO:0000313" key="2">
    <source>
        <dbReference type="EMBL" id="KAG9243488.1"/>
    </source>
</evidence>
<feature type="region of interest" description="Disordered" evidence="1">
    <location>
        <begin position="265"/>
        <end position="332"/>
    </location>
</feature>
<dbReference type="Proteomes" id="UP000887226">
    <property type="component" value="Unassembled WGS sequence"/>
</dbReference>
<organism evidence="2 3">
    <name type="scientific">Calycina marina</name>
    <dbReference type="NCBI Taxonomy" id="1763456"/>
    <lineage>
        <taxon>Eukaryota</taxon>
        <taxon>Fungi</taxon>
        <taxon>Dikarya</taxon>
        <taxon>Ascomycota</taxon>
        <taxon>Pezizomycotina</taxon>
        <taxon>Leotiomycetes</taxon>
        <taxon>Helotiales</taxon>
        <taxon>Pezizellaceae</taxon>
        <taxon>Calycina</taxon>
    </lineage>
</organism>
<feature type="region of interest" description="Disordered" evidence="1">
    <location>
        <begin position="458"/>
        <end position="487"/>
    </location>
</feature>
<proteinExistence type="predicted"/>
<feature type="compositionally biased region" description="Polar residues" evidence="1">
    <location>
        <begin position="314"/>
        <end position="328"/>
    </location>
</feature>